<dbReference type="EMBL" id="CAJVAS010000010">
    <property type="protein sequence ID" value="CAG7625904.1"/>
    <property type="molecule type" value="Genomic_DNA"/>
</dbReference>
<dbReference type="Pfam" id="PF10101">
    <property type="entry name" value="DUF2339"/>
    <property type="match status" value="2"/>
</dbReference>
<dbReference type="AlphaFoldDB" id="A0A916NJE5"/>
<feature type="transmembrane region" description="Helical" evidence="2">
    <location>
        <begin position="370"/>
        <end position="389"/>
    </location>
</feature>
<feature type="transmembrane region" description="Helical" evidence="2">
    <location>
        <begin position="401"/>
        <end position="419"/>
    </location>
</feature>
<feature type="transmembrane region" description="Helical" evidence="2">
    <location>
        <begin position="282"/>
        <end position="301"/>
    </location>
</feature>
<accession>A0A916NJE5</accession>
<protein>
    <recommendedName>
        <fullName evidence="5">DUF2339 domain-containing protein</fullName>
    </recommendedName>
</protein>
<feature type="transmembrane region" description="Helical" evidence="2">
    <location>
        <begin position="68"/>
        <end position="88"/>
    </location>
</feature>
<keyword evidence="4" id="KW-1185">Reference proteome</keyword>
<dbReference type="Proteomes" id="UP000693672">
    <property type="component" value="Unassembled WGS sequence"/>
</dbReference>
<feature type="compositionally biased region" description="Acidic residues" evidence="1">
    <location>
        <begin position="527"/>
        <end position="537"/>
    </location>
</feature>
<feature type="transmembrane region" description="Helical" evidence="2">
    <location>
        <begin position="94"/>
        <end position="111"/>
    </location>
</feature>
<organism evidence="3 4">
    <name type="scientific">Paenibacillus solanacearum</name>
    <dbReference type="NCBI Taxonomy" id="2048548"/>
    <lineage>
        <taxon>Bacteria</taxon>
        <taxon>Bacillati</taxon>
        <taxon>Bacillota</taxon>
        <taxon>Bacilli</taxon>
        <taxon>Bacillales</taxon>
        <taxon>Paenibacillaceae</taxon>
        <taxon>Paenibacillus</taxon>
    </lineage>
</organism>
<feature type="region of interest" description="Disordered" evidence="1">
    <location>
        <begin position="521"/>
        <end position="543"/>
    </location>
</feature>
<sequence>MNDFLRRSWISVLGALFILSAFAYLFKYTLNQGWLTDSIKIGLGLSVGAGCVIGGLKLLGRHKLAGEIAAGLGSAILYTTFSYSGIYFALWDSMTVFLCMLALTVGMSVLSYRLRLRLVMNMALLGGLLSPMILRPETDQVFTLFLYLLVLNCAYFTVSIRLAWTELKLFGFIGTWLLYAIYFIQMDPLLDRVWSLPFRYALAAYVFYMLAFFVSSWKNNLKFDGLNLYLGFVNAVLFGLWAVILLDGHASFAYPLLLMGIVYVALAFAVGKMTVSMSGPVWSKLCGGILLILIASTQFGHGLAVKPLLNVYFWLAVSVILLIVGARKRWEPLRGAGMAVWIIVGIYWFYTTWDTPWGIWFGVYIPFLNWAALAWELLAAVGFYISLTGKFGQLRDRDNRSLACVFSVLSHLVVGGLLTVQAENMIDYYKLGGIMDLDLTLSVAWGIYALLLFFWGAYSRQTMYRAFGSFVLVGVAVKTLLFDLYGSETIYKVIVLFLLGIITFGIAYINGKWAAKHPVMETATPEPEPDADREADESQSPAK</sequence>
<comment type="caution">
    <text evidence="3">The sequence shown here is derived from an EMBL/GenBank/DDBJ whole genome shotgun (WGS) entry which is preliminary data.</text>
</comment>
<gene>
    <name evidence="3" type="ORF">PAESOLCIP111_02775</name>
</gene>
<feature type="transmembrane region" description="Helical" evidence="2">
    <location>
        <begin position="39"/>
        <end position="56"/>
    </location>
</feature>
<dbReference type="PANTHER" id="PTHR38434:SF1">
    <property type="entry name" value="BLL2549 PROTEIN"/>
    <property type="match status" value="1"/>
</dbReference>
<dbReference type="RefSeq" id="WP_218092538.1">
    <property type="nucleotide sequence ID" value="NZ_CAJVAS010000010.1"/>
</dbReference>
<feature type="transmembrane region" description="Helical" evidence="2">
    <location>
        <begin position="252"/>
        <end position="270"/>
    </location>
</feature>
<evidence type="ECO:0000256" key="1">
    <source>
        <dbReference type="SAM" id="MobiDB-lite"/>
    </source>
</evidence>
<name>A0A916NJE5_9BACL</name>
<evidence type="ECO:0000256" key="2">
    <source>
        <dbReference type="SAM" id="Phobius"/>
    </source>
</evidence>
<reference evidence="3" key="1">
    <citation type="submission" date="2021-06" db="EMBL/GenBank/DDBJ databases">
        <authorList>
            <person name="Criscuolo A."/>
        </authorList>
    </citation>
    <scope>NUCLEOTIDE SEQUENCE</scope>
    <source>
        <strain evidence="3">CIP111600</strain>
    </source>
</reference>
<feature type="transmembrane region" description="Helical" evidence="2">
    <location>
        <begin position="118"/>
        <end position="134"/>
    </location>
</feature>
<feature type="transmembrane region" description="Helical" evidence="2">
    <location>
        <begin position="167"/>
        <end position="184"/>
    </location>
</feature>
<keyword evidence="2" id="KW-0812">Transmembrane</keyword>
<feature type="transmembrane region" description="Helical" evidence="2">
    <location>
        <begin position="140"/>
        <end position="160"/>
    </location>
</feature>
<keyword evidence="2" id="KW-1133">Transmembrane helix</keyword>
<proteinExistence type="predicted"/>
<evidence type="ECO:0000313" key="3">
    <source>
        <dbReference type="EMBL" id="CAG7625904.1"/>
    </source>
</evidence>
<dbReference type="PANTHER" id="PTHR38434">
    <property type="entry name" value="BLL2549 PROTEIN"/>
    <property type="match status" value="1"/>
</dbReference>
<keyword evidence="2" id="KW-0472">Membrane</keyword>
<feature type="transmembrane region" description="Helical" evidence="2">
    <location>
        <begin position="333"/>
        <end position="350"/>
    </location>
</feature>
<feature type="transmembrane region" description="Helical" evidence="2">
    <location>
        <begin position="307"/>
        <end position="326"/>
    </location>
</feature>
<feature type="transmembrane region" description="Helical" evidence="2">
    <location>
        <begin position="464"/>
        <end position="484"/>
    </location>
</feature>
<feature type="transmembrane region" description="Helical" evidence="2">
    <location>
        <begin position="226"/>
        <end position="246"/>
    </location>
</feature>
<feature type="transmembrane region" description="Helical" evidence="2">
    <location>
        <begin position="196"/>
        <end position="214"/>
    </location>
</feature>
<feature type="transmembrane region" description="Helical" evidence="2">
    <location>
        <begin position="490"/>
        <end position="510"/>
    </location>
</feature>
<dbReference type="InterPro" id="IPR019286">
    <property type="entry name" value="DUF2339_TM"/>
</dbReference>
<evidence type="ECO:0008006" key="5">
    <source>
        <dbReference type="Google" id="ProtNLM"/>
    </source>
</evidence>
<evidence type="ECO:0000313" key="4">
    <source>
        <dbReference type="Proteomes" id="UP000693672"/>
    </source>
</evidence>
<feature type="transmembrane region" description="Helical" evidence="2">
    <location>
        <begin position="439"/>
        <end position="457"/>
    </location>
</feature>